<accession>A0A168B6D5</accession>
<name>A0A168B6D5_9HYPO</name>
<evidence type="ECO:0000313" key="2">
    <source>
        <dbReference type="EMBL" id="KZZ94859.1"/>
    </source>
</evidence>
<protein>
    <submittedName>
        <fullName evidence="2">Uncharacterized protein</fullName>
    </submittedName>
</protein>
<dbReference type="STRING" id="1081109.A0A168B6D5"/>
<feature type="compositionally biased region" description="Basic and acidic residues" evidence="1">
    <location>
        <begin position="22"/>
        <end position="47"/>
    </location>
</feature>
<evidence type="ECO:0000313" key="3">
    <source>
        <dbReference type="Proteomes" id="UP000078544"/>
    </source>
</evidence>
<gene>
    <name evidence="2" type="ORF">AAL_04970</name>
</gene>
<dbReference type="AlphaFoldDB" id="A0A168B6D5"/>
<sequence>MSATTSFPCERQSLHGKGKGKGKGEAKNNDSENDHRTGDENTEKETESTLGRIRSSASFLISNTFKDRGLPTTLTCHKETGGEASTSALYTAHQAHLGSIRPASELQSVTRPAARSSSDITSTSSEFVAFTGEHSVNGTNHATSIPQIIQATTAGESRDLLDGSEVVSLLNEPEISLPPLVGEDEHQLLLEEDKIQLQAAIFDPGRRQSRWASLLDFNPAFMAGSESSEADAEALMGTTDLPEAQRLWLQQWHNVLSSYTEEVWGSLEPLAAEARWEISQCAESKLRADDFKALERLRLILSHLRGY</sequence>
<dbReference type="Proteomes" id="UP000078544">
    <property type="component" value="Unassembled WGS sequence"/>
</dbReference>
<dbReference type="EMBL" id="AZGY01000010">
    <property type="protein sequence ID" value="KZZ94859.1"/>
    <property type="molecule type" value="Genomic_DNA"/>
</dbReference>
<evidence type="ECO:0000256" key="1">
    <source>
        <dbReference type="SAM" id="MobiDB-lite"/>
    </source>
</evidence>
<keyword evidence="3" id="KW-1185">Reference proteome</keyword>
<feature type="region of interest" description="Disordered" evidence="1">
    <location>
        <begin position="101"/>
        <end position="123"/>
    </location>
</feature>
<dbReference type="OrthoDB" id="5337545at2759"/>
<organism evidence="2 3">
    <name type="scientific">Moelleriella libera RCEF 2490</name>
    <dbReference type="NCBI Taxonomy" id="1081109"/>
    <lineage>
        <taxon>Eukaryota</taxon>
        <taxon>Fungi</taxon>
        <taxon>Dikarya</taxon>
        <taxon>Ascomycota</taxon>
        <taxon>Pezizomycotina</taxon>
        <taxon>Sordariomycetes</taxon>
        <taxon>Hypocreomycetidae</taxon>
        <taxon>Hypocreales</taxon>
        <taxon>Clavicipitaceae</taxon>
        <taxon>Moelleriella</taxon>
    </lineage>
</organism>
<proteinExistence type="predicted"/>
<reference evidence="2 3" key="1">
    <citation type="journal article" date="2016" name="Genome Biol. Evol.">
        <title>Divergent and convergent evolution of fungal pathogenicity.</title>
        <authorList>
            <person name="Shang Y."/>
            <person name="Xiao G."/>
            <person name="Zheng P."/>
            <person name="Cen K."/>
            <person name="Zhan S."/>
            <person name="Wang C."/>
        </authorList>
    </citation>
    <scope>NUCLEOTIDE SEQUENCE [LARGE SCALE GENOMIC DNA]</scope>
    <source>
        <strain evidence="2 3">RCEF 2490</strain>
    </source>
</reference>
<comment type="caution">
    <text evidence="2">The sequence shown here is derived from an EMBL/GenBank/DDBJ whole genome shotgun (WGS) entry which is preliminary data.</text>
</comment>
<feature type="region of interest" description="Disordered" evidence="1">
    <location>
        <begin position="1"/>
        <end position="53"/>
    </location>
</feature>